<dbReference type="SUPFAM" id="SSF52218">
    <property type="entry name" value="Flavoproteins"/>
    <property type="match status" value="1"/>
</dbReference>
<gene>
    <name evidence="2" type="ORF">HHL11_17860</name>
</gene>
<dbReference type="GO" id="GO:0005829">
    <property type="term" value="C:cytosol"/>
    <property type="evidence" value="ECO:0007669"/>
    <property type="project" value="TreeGrafter"/>
</dbReference>
<protein>
    <submittedName>
        <fullName evidence="2">NAD(P)H-dependent oxidoreductase</fullName>
    </submittedName>
</protein>
<dbReference type="EMBL" id="JABBFX010000001">
    <property type="protein sequence ID" value="NML45621.1"/>
    <property type="molecule type" value="Genomic_DNA"/>
</dbReference>
<dbReference type="GO" id="GO:0010181">
    <property type="term" value="F:FMN binding"/>
    <property type="evidence" value="ECO:0007669"/>
    <property type="project" value="TreeGrafter"/>
</dbReference>
<dbReference type="InterPro" id="IPR005025">
    <property type="entry name" value="FMN_Rdtase-like_dom"/>
</dbReference>
<dbReference type="GO" id="GO:0016491">
    <property type="term" value="F:oxidoreductase activity"/>
    <property type="evidence" value="ECO:0007669"/>
    <property type="project" value="InterPro"/>
</dbReference>
<organism evidence="2 3">
    <name type="scientific">Ramlibacter agri</name>
    <dbReference type="NCBI Taxonomy" id="2728837"/>
    <lineage>
        <taxon>Bacteria</taxon>
        <taxon>Pseudomonadati</taxon>
        <taxon>Pseudomonadota</taxon>
        <taxon>Betaproteobacteria</taxon>
        <taxon>Burkholderiales</taxon>
        <taxon>Comamonadaceae</taxon>
        <taxon>Ramlibacter</taxon>
    </lineage>
</organism>
<evidence type="ECO:0000259" key="1">
    <source>
        <dbReference type="Pfam" id="PF03358"/>
    </source>
</evidence>
<dbReference type="PANTHER" id="PTHR30543">
    <property type="entry name" value="CHROMATE REDUCTASE"/>
    <property type="match status" value="1"/>
</dbReference>
<comment type="caution">
    <text evidence="2">The sequence shown here is derived from an EMBL/GenBank/DDBJ whole genome shotgun (WGS) entry which is preliminary data.</text>
</comment>
<dbReference type="InterPro" id="IPR050712">
    <property type="entry name" value="NAD(P)H-dep_reductase"/>
</dbReference>
<dbReference type="Proteomes" id="UP000541185">
    <property type="component" value="Unassembled WGS sequence"/>
</dbReference>
<dbReference type="Gene3D" id="3.40.50.360">
    <property type="match status" value="1"/>
</dbReference>
<dbReference type="InterPro" id="IPR029039">
    <property type="entry name" value="Flavoprotein-like_sf"/>
</dbReference>
<keyword evidence="3" id="KW-1185">Reference proteome</keyword>
<dbReference type="PANTHER" id="PTHR30543:SF21">
    <property type="entry name" value="NAD(P)H-DEPENDENT FMN REDUCTASE LOT6"/>
    <property type="match status" value="1"/>
</dbReference>
<dbReference type="AlphaFoldDB" id="A0A848H822"/>
<accession>A0A848H822</accession>
<sequence>MSYQIAVVVGSLRRESINRQLAAALVKMAPQQLNMALVRIDDLPLYNQDDEKNPAEAVKRLKDEVANSQGVLFVTPEYNRSVPGVLKNAIDHASRPYGQSAWAGKPAAVIGMSGGAIGTAMAQQHLRNVLAYLDMPTLGQPEAFIQNKQGMFAPDGSIAIEDTKQFLGKFLDRFADWVKHHADRVANK</sequence>
<evidence type="ECO:0000313" key="3">
    <source>
        <dbReference type="Proteomes" id="UP000541185"/>
    </source>
</evidence>
<dbReference type="RefSeq" id="WP_169419700.1">
    <property type="nucleotide sequence ID" value="NZ_JABBFX010000001.1"/>
</dbReference>
<evidence type="ECO:0000313" key="2">
    <source>
        <dbReference type="EMBL" id="NML45621.1"/>
    </source>
</evidence>
<reference evidence="2 3" key="1">
    <citation type="submission" date="2020-04" db="EMBL/GenBank/DDBJ databases">
        <title>Ramlibacter sp. G-1-2-2 isolated from soil.</title>
        <authorList>
            <person name="Dahal R.H."/>
        </authorList>
    </citation>
    <scope>NUCLEOTIDE SEQUENCE [LARGE SCALE GENOMIC DNA]</scope>
    <source>
        <strain evidence="2 3">G-1-2-2</strain>
    </source>
</reference>
<feature type="domain" description="NADPH-dependent FMN reductase-like" evidence="1">
    <location>
        <begin position="4"/>
        <end position="148"/>
    </location>
</feature>
<dbReference type="Pfam" id="PF03358">
    <property type="entry name" value="FMN_red"/>
    <property type="match status" value="1"/>
</dbReference>
<name>A0A848H822_9BURK</name>
<proteinExistence type="predicted"/>